<dbReference type="AlphaFoldDB" id="A0A5N7CBG2"/>
<dbReference type="EMBL" id="ML735245">
    <property type="protein sequence ID" value="KAE8391454.1"/>
    <property type="molecule type" value="Genomic_DNA"/>
</dbReference>
<dbReference type="InterPro" id="IPR035810">
    <property type="entry name" value="PEBP_euk"/>
</dbReference>
<dbReference type="OrthoDB" id="2506647at2759"/>
<sequence length="174" mass="18958">MPENRTVKTALSHIDQDPSKVLGLTVGPHTNIKPGQYIPKADAQSPPGLTFNAPSPSTTYMVIGLDIDAPFPSFGVLGPILHWIQPGLKANNSELEITKPFVANYIGPAPPPGSSSHRYVFLLYEQPEGFDGAKYAPANGQNLSNWHRMRYDLDAWAKEIGLGEVVAGNYFRSN</sequence>
<gene>
    <name evidence="1" type="ORF">BDV23DRAFT_69777</name>
</gene>
<dbReference type="Gene3D" id="3.90.280.10">
    <property type="entry name" value="PEBP-like"/>
    <property type="match status" value="1"/>
</dbReference>
<dbReference type="GO" id="GO:0005543">
    <property type="term" value="F:phospholipid binding"/>
    <property type="evidence" value="ECO:0007669"/>
    <property type="project" value="TreeGrafter"/>
</dbReference>
<dbReference type="InterPro" id="IPR036610">
    <property type="entry name" value="PEBP-like_sf"/>
</dbReference>
<dbReference type="InterPro" id="IPR008914">
    <property type="entry name" value="PEBP"/>
</dbReference>
<dbReference type="Pfam" id="PF01161">
    <property type="entry name" value="PBP"/>
    <property type="match status" value="1"/>
</dbReference>
<dbReference type="SUPFAM" id="SSF49777">
    <property type="entry name" value="PEBP-like"/>
    <property type="match status" value="1"/>
</dbReference>
<evidence type="ECO:0000313" key="1">
    <source>
        <dbReference type="EMBL" id="KAE8391454.1"/>
    </source>
</evidence>
<accession>A0A5N7CBG2</accession>
<dbReference type="GO" id="GO:0030162">
    <property type="term" value="P:regulation of proteolysis"/>
    <property type="evidence" value="ECO:0007669"/>
    <property type="project" value="TreeGrafter"/>
</dbReference>
<name>A0A5N7CBG2_PETAA</name>
<dbReference type="PANTHER" id="PTHR11362">
    <property type="entry name" value="PHOSPHATIDYLETHANOLAMINE-BINDING PROTEIN"/>
    <property type="match status" value="1"/>
</dbReference>
<protein>
    <submittedName>
        <fullName evidence="1">Phosphatidylethanolamine-binding protein</fullName>
    </submittedName>
</protein>
<proteinExistence type="predicted"/>
<dbReference type="Proteomes" id="UP000326877">
    <property type="component" value="Unassembled WGS sequence"/>
</dbReference>
<dbReference type="CDD" id="cd00866">
    <property type="entry name" value="PEBP_euk"/>
    <property type="match status" value="1"/>
</dbReference>
<reference evidence="1" key="1">
    <citation type="submission" date="2019-04" db="EMBL/GenBank/DDBJ databases">
        <title>Friends and foes A comparative genomics studyof 23 Aspergillus species from section Flavi.</title>
        <authorList>
            <consortium name="DOE Joint Genome Institute"/>
            <person name="Kjaerbolling I."/>
            <person name="Vesth T."/>
            <person name="Frisvad J.C."/>
            <person name="Nybo J.L."/>
            <person name="Theobald S."/>
            <person name="Kildgaard S."/>
            <person name="Isbrandt T."/>
            <person name="Kuo A."/>
            <person name="Sato A."/>
            <person name="Lyhne E.K."/>
            <person name="Kogle M.E."/>
            <person name="Wiebenga A."/>
            <person name="Kun R.S."/>
            <person name="Lubbers R.J."/>
            <person name="Makela M.R."/>
            <person name="Barry K."/>
            <person name="Chovatia M."/>
            <person name="Clum A."/>
            <person name="Daum C."/>
            <person name="Haridas S."/>
            <person name="He G."/>
            <person name="LaButti K."/>
            <person name="Lipzen A."/>
            <person name="Mondo S."/>
            <person name="Riley R."/>
            <person name="Salamov A."/>
            <person name="Simmons B.A."/>
            <person name="Magnuson J.K."/>
            <person name="Henrissat B."/>
            <person name="Mortensen U.H."/>
            <person name="Larsen T.O."/>
            <person name="Devries R.P."/>
            <person name="Grigoriev I.V."/>
            <person name="Machida M."/>
            <person name="Baker S.E."/>
            <person name="Andersen M.R."/>
        </authorList>
    </citation>
    <scope>NUCLEOTIDE SEQUENCE [LARGE SCALE GENOMIC DNA]</scope>
    <source>
        <strain evidence="1">IBT 14317</strain>
    </source>
</reference>
<organism evidence="1">
    <name type="scientific">Petromyces alliaceus</name>
    <name type="common">Aspergillus alliaceus</name>
    <dbReference type="NCBI Taxonomy" id="209559"/>
    <lineage>
        <taxon>Eukaryota</taxon>
        <taxon>Fungi</taxon>
        <taxon>Dikarya</taxon>
        <taxon>Ascomycota</taxon>
        <taxon>Pezizomycotina</taxon>
        <taxon>Eurotiomycetes</taxon>
        <taxon>Eurotiomycetidae</taxon>
        <taxon>Eurotiales</taxon>
        <taxon>Aspergillaceae</taxon>
        <taxon>Aspergillus</taxon>
        <taxon>Aspergillus subgen. Circumdati</taxon>
    </lineage>
</organism>
<dbReference type="PANTHER" id="PTHR11362:SF78">
    <property type="entry name" value="PROTEASE INHIBITOR"/>
    <property type="match status" value="1"/>
</dbReference>
<dbReference type="FunFam" id="3.90.280.10:FF:000013">
    <property type="entry name" value="Protease inhibitor (Tfs1), putative"/>
    <property type="match status" value="1"/>
</dbReference>
<dbReference type="GO" id="GO:0030414">
    <property type="term" value="F:peptidase inhibitor activity"/>
    <property type="evidence" value="ECO:0007669"/>
    <property type="project" value="TreeGrafter"/>
</dbReference>
<dbReference type="GO" id="GO:0046578">
    <property type="term" value="P:regulation of Ras protein signal transduction"/>
    <property type="evidence" value="ECO:0007669"/>
    <property type="project" value="TreeGrafter"/>
</dbReference>